<feature type="transmembrane region" description="Helical" evidence="1">
    <location>
        <begin position="146"/>
        <end position="171"/>
    </location>
</feature>
<dbReference type="InterPro" id="IPR012429">
    <property type="entry name" value="HGSNAT_cat"/>
</dbReference>
<evidence type="ECO:0000313" key="4">
    <source>
        <dbReference type="Proteomes" id="UP000175993"/>
    </source>
</evidence>
<feature type="transmembrane region" description="Helical" evidence="1">
    <location>
        <begin position="191"/>
        <end position="211"/>
    </location>
</feature>
<feature type="transmembrane region" description="Helical" evidence="1">
    <location>
        <begin position="22"/>
        <end position="43"/>
    </location>
</feature>
<feature type="transmembrane region" description="Helical" evidence="1">
    <location>
        <begin position="63"/>
        <end position="84"/>
    </location>
</feature>
<protein>
    <submittedName>
        <fullName evidence="3">DUF1624 domain-containing protein</fullName>
    </submittedName>
</protein>
<evidence type="ECO:0000259" key="2">
    <source>
        <dbReference type="Pfam" id="PF07786"/>
    </source>
</evidence>
<dbReference type="Pfam" id="PF07786">
    <property type="entry name" value="HGSNAT_cat"/>
    <property type="match status" value="1"/>
</dbReference>
<accession>A0ABD6GCE8</accession>
<dbReference type="Proteomes" id="UP000175993">
    <property type="component" value="Unassembled WGS sequence"/>
</dbReference>
<gene>
    <name evidence="3" type="ORF">BBI04_007670</name>
</gene>
<feature type="transmembrane region" description="Helical" evidence="1">
    <location>
        <begin position="232"/>
        <end position="253"/>
    </location>
</feature>
<keyword evidence="1" id="KW-0812">Transmembrane</keyword>
<evidence type="ECO:0000256" key="1">
    <source>
        <dbReference type="SAM" id="Phobius"/>
    </source>
</evidence>
<organism evidence="3 4">
    <name type="scientific">Agrobacterium vitis</name>
    <name type="common">Rhizobium vitis</name>
    <dbReference type="NCBI Taxonomy" id="373"/>
    <lineage>
        <taxon>Bacteria</taxon>
        <taxon>Pseudomonadati</taxon>
        <taxon>Pseudomonadota</taxon>
        <taxon>Alphaproteobacteria</taxon>
        <taxon>Hyphomicrobiales</taxon>
        <taxon>Rhizobiaceae</taxon>
        <taxon>Rhizobium/Agrobacterium group</taxon>
        <taxon>Agrobacterium</taxon>
    </lineage>
</organism>
<keyword evidence="1" id="KW-1133">Transmembrane helix</keyword>
<evidence type="ECO:0000313" key="3">
    <source>
        <dbReference type="EMBL" id="MUP04689.1"/>
    </source>
</evidence>
<comment type="caution">
    <text evidence="3">The sequence shown here is derived from an EMBL/GenBank/DDBJ whole genome shotgun (WGS) entry which is preliminary data.</text>
</comment>
<keyword evidence="1" id="KW-0472">Membrane</keyword>
<dbReference type="AlphaFoldDB" id="A0ABD6GCE8"/>
<name>A0ABD6GCE8_AGRVI</name>
<proteinExistence type="predicted"/>
<sequence>MAFPTESPLPAKSTPAKSTTRIGLLDAMRGLALLAMASYHFSWDLEFFGYLPVGTAETGVLKIYARCIASTFLFLVGIGLVLAHRNGIRWKPFGKRLAQIAASAFAISVATYLAMGAGWIFFGILHAIALMSLLGLAFIRLPVVVTLGAAIATLILPFYARSAVFDAPYFWWLGLSETIPRSNDYVPVFPWFAAVLFGIASARLALRFGLWQKLAAWPSGPKLLSLAGRHSLVFYLLHQPVLIALVYLATLVVTPPPPDRAAAYDRSCQQSCTAGNNDAGFCQRFCGCTLEKLQTGNILEPLQSGAIIAAQDERVLKLARECTIASQ</sequence>
<dbReference type="RefSeq" id="WP_070164948.1">
    <property type="nucleotide sequence ID" value="NZ_CP118259.1"/>
</dbReference>
<dbReference type="EMBL" id="MBEV02000003">
    <property type="protein sequence ID" value="MUP04689.1"/>
    <property type="molecule type" value="Genomic_DNA"/>
</dbReference>
<reference evidence="3 4" key="1">
    <citation type="submission" date="2019-11" db="EMBL/GenBank/DDBJ databases">
        <title>Whole-genome sequencing of Allorhizobium vitis.</title>
        <authorList>
            <person name="Gan H.M."/>
            <person name="Savka M.A."/>
        </authorList>
    </citation>
    <scope>NUCLEOTIDE SEQUENCE [LARGE SCALE GENOMIC DNA]</scope>
    <source>
        <strain evidence="3 4">AB4</strain>
    </source>
</reference>
<feature type="domain" description="Heparan-alpha-glucosaminide N-acetyltransferase catalytic" evidence="2">
    <location>
        <begin position="21"/>
        <end position="240"/>
    </location>
</feature>